<dbReference type="InterPro" id="IPR036492">
    <property type="entry name" value="YojF_sf"/>
</dbReference>
<comment type="caution">
    <text evidence="1">The sequence shown here is derived from an EMBL/GenBank/DDBJ whole genome shotgun (WGS) entry which is preliminary data.</text>
</comment>
<gene>
    <name evidence="1" type="ORF">P9271_02540</name>
</gene>
<dbReference type="SUPFAM" id="SSF89442">
    <property type="entry name" value="Hypothetical protein YojF"/>
    <property type="match status" value="1"/>
</dbReference>
<evidence type="ECO:0000313" key="1">
    <source>
        <dbReference type="EMBL" id="MED4400236.1"/>
    </source>
</evidence>
<dbReference type="Pfam" id="PF08830">
    <property type="entry name" value="DUF1806"/>
    <property type="match status" value="1"/>
</dbReference>
<sequence>MEQINILKVQEYLNGFINENLYFHLETSNGAYSTLEEDENISICTFIRNNKIQFDRGVITGEGPYRVGLRLAEGWLYAEGLTDWEVTEQQQLLLAGHDKEGRVLIALELSREPFHAVKSL</sequence>
<organism evidence="1 2">
    <name type="scientific">Metabacillus fastidiosus</name>
    <dbReference type="NCBI Taxonomy" id="1458"/>
    <lineage>
        <taxon>Bacteria</taxon>
        <taxon>Bacillati</taxon>
        <taxon>Bacillota</taxon>
        <taxon>Bacilli</taxon>
        <taxon>Bacillales</taxon>
        <taxon>Bacillaceae</taxon>
        <taxon>Metabacillus</taxon>
    </lineage>
</organism>
<protein>
    <submittedName>
        <fullName evidence="1">YojF family protein</fullName>
    </submittedName>
</protein>
<keyword evidence="2" id="KW-1185">Reference proteome</keyword>
<proteinExistence type="predicted"/>
<dbReference type="RefSeq" id="WP_328014811.1">
    <property type="nucleotide sequence ID" value="NZ_JARTFS010000001.1"/>
</dbReference>
<dbReference type="Gene3D" id="2.70.180.10">
    <property type="entry name" value="Hypothetical protein YojF"/>
    <property type="match status" value="1"/>
</dbReference>
<reference evidence="1 2" key="1">
    <citation type="submission" date="2023-03" db="EMBL/GenBank/DDBJ databases">
        <title>Bacillus Genome Sequencing.</title>
        <authorList>
            <person name="Dunlap C."/>
        </authorList>
    </citation>
    <scope>NUCLEOTIDE SEQUENCE [LARGE SCALE GENOMIC DNA]</scope>
    <source>
        <strain evidence="1 2">NRS-1717</strain>
    </source>
</reference>
<accession>A0ABU6NSW5</accession>
<dbReference type="Proteomes" id="UP001342826">
    <property type="component" value="Unassembled WGS sequence"/>
</dbReference>
<evidence type="ECO:0000313" key="2">
    <source>
        <dbReference type="Proteomes" id="UP001342826"/>
    </source>
</evidence>
<name>A0ABU6NSW5_9BACI</name>
<dbReference type="InterPro" id="IPR014934">
    <property type="entry name" value="DUF1806"/>
</dbReference>
<dbReference type="EMBL" id="JARTFS010000001">
    <property type="protein sequence ID" value="MED4400236.1"/>
    <property type="molecule type" value="Genomic_DNA"/>
</dbReference>